<name>A0A8T1YAB6_9BRAS</name>
<dbReference type="InterPro" id="IPR000157">
    <property type="entry name" value="TIR_dom"/>
</dbReference>
<dbReference type="EMBL" id="JAEFBK010000012">
    <property type="protein sequence ID" value="KAG7542183.1"/>
    <property type="molecule type" value="Genomic_DNA"/>
</dbReference>
<keyword evidence="2" id="KW-1133">Transmembrane helix</keyword>
<keyword evidence="2" id="KW-0472">Membrane</keyword>
<proteinExistence type="predicted"/>
<sequence>MQARPLVFINHGENDLSDGFIRHLASALRDEGFNVFIDSDERRGRGMEHIFRAIDYSKVALVIFSDRYTASELCLHEAVRIYDRRREGKLLLIPVFYRVSTDDVNKFNGRYGESFVEMLKIQGISDHPFAEHWMRNVNFICTDTGFISEDYSNDTSLVVEIVRGIKRRLQGKKLPRRVQDENLPSLFKMFMPKQRNTQEGFGKELLYVAIAALLCYFIFPLVFTDLDVFSIRQWLVAVLILFVIRKTFRWILT</sequence>
<evidence type="ECO:0000256" key="1">
    <source>
        <dbReference type="ARBA" id="ARBA00023027"/>
    </source>
</evidence>
<evidence type="ECO:0000313" key="5">
    <source>
        <dbReference type="Proteomes" id="UP000694240"/>
    </source>
</evidence>
<gene>
    <name evidence="4" type="ORF">ISN45_Aa07g021870</name>
</gene>
<dbReference type="PANTHER" id="PTHR32009:SF83">
    <property type="entry name" value="TOLL-INTERLEUKIN-RESISTANCE (TIR) DOMAIN FAMILY PROTEIN"/>
    <property type="match status" value="1"/>
</dbReference>
<dbReference type="SMART" id="SM00255">
    <property type="entry name" value="TIR"/>
    <property type="match status" value="1"/>
</dbReference>
<organism evidence="4 5">
    <name type="scientific">Arabidopsis thaliana x Arabidopsis arenosa</name>
    <dbReference type="NCBI Taxonomy" id="1240361"/>
    <lineage>
        <taxon>Eukaryota</taxon>
        <taxon>Viridiplantae</taxon>
        <taxon>Streptophyta</taxon>
        <taxon>Embryophyta</taxon>
        <taxon>Tracheophyta</taxon>
        <taxon>Spermatophyta</taxon>
        <taxon>Magnoliopsida</taxon>
        <taxon>eudicotyledons</taxon>
        <taxon>Gunneridae</taxon>
        <taxon>Pentapetalae</taxon>
        <taxon>rosids</taxon>
        <taxon>malvids</taxon>
        <taxon>Brassicales</taxon>
        <taxon>Brassicaceae</taxon>
        <taxon>Camelineae</taxon>
        <taxon>Arabidopsis</taxon>
    </lineage>
</organism>
<dbReference type="PANTHER" id="PTHR32009">
    <property type="entry name" value="TMV RESISTANCE PROTEIN N-LIKE"/>
    <property type="match status" value="1"/>
</dbReference>
<evidence type="ECO:0000256" key="2">
    <source>
        <dbReference type="SAM" id="Phobius"/>
    </source>
</evidence>
<feature type="transmembrane region" description="Helical" evidence="2">
    <location>
        <begin position="229"/>
        <end position="248"/>
    </location>
</feature>
<keyword evidence="4" id="KW-0675">Receptor</keyword>
<feature type="domain" description="TIR" evidence="3">
    <location>
        <begin position="3"/>
        <end position="169"/>
    </location>
</feature>
<accession>A0A8T1YAB6</accession>
<dbReference type="PROSITE" id="PS50104">
    <property type="entry name" value="TIR"/>
    <property type="match status" value="1"/>
</dbReference>
<dbReference type="Proteomes" id="UP000694240">
    <property type="component" value="Chromosome 12"/>
</dbReference>
<keyword evidence="5" id="KW-1185">Reference proteome</keyword>
<keyword evidence="2" id="KW-0812">Transmembrane</keyword>
<dbReference type="GO" id="GO:0007165">
    <property type="term" value="P:signal transduction"/>
    <property type="evidence" value="ECO:0007669"/>
    <property type="project" value="InterPro"/>
</dbReference>
<keyword evidence="1" id="KW-0520">NAD</keyword>
<protein>
    <submittedName>
        <fullName evidence="4">Toll/interleukin-1 receptor homology (TIR) domain</fullName>
    </submittedName>
</protein>
<dbReference type="Pfam" id="PF01582">
    <property type="entry name" value="TIR"/>
    <property type="match status" value="1"/>
</dbReference>
<feature type="transmembrane region" description="Helical" evidence="2">
    <location>
        <begin position="205"/>
        <end position="223"/>
    </location>
</feature>
<evidence type="ECO:0000259" key="3">
    <source>
        <dbReference type="PROSITE" id="PS50104"/>
    </source>
</evidence>
<dbReference type="AlphaFoldDB" id="A0A8T1YAB6"/>
<evidence type="ECO:0000313" key="4">
    <source>
        <dbReference type="EMBL" id="KAG7542183.1"/>
    </source>
</evidence>
<reference evidence="4 5" key="1">
    <citation type="submission" date="2020-12" db="EMBL/GenBank/DDBJ databases">
        <title>Concerted genomic and epigenomic changes stabilize Arabidopsis allopolyploids.</title>
        <authorList>
            <person name="Chen Z."/>
        </authorList>
    </citation>
    <scope>NUCLEOTIDE SEQUENCE [LARGE SCALE GENOMIC DNA]</scope>
    <source>
        <strain evidence="4">Allo738</strain>
        <tissue evidence="4">Leaf</tissue>
    </source>
</reference>
<comment type="caution">
    <text evidence="4">The sequence shown here is derived from an EMBL/GenBank/DDBJ whole genome shotgun (WGS) entry which is preliminary data.</text>
</comment>